<protein>
    <submittedName>
        <fullName evidence="5">Uncharacterized protein LOC101850320</fullName>
    </submittedName>
</protein>
<organism evidence="4 5">
    <name type="scientific">Aplysia californica</name>
    <name type="common">California sea hare</name>
    <dbReference type="NCBI Taxonomy" id="6500"/>
    <lineage>
        <taxon>Eukaryota</taxon>
        <taxon>Metazoa</taxon>
        <taxon>Spiralia</taxon>
        <taxon>Lophotrochozoa</taxon>
        <taxon>Mollusca</taxon>
        <taxon>Gastropoda</taxon>
        <taxon>Heterobranchia</taxon>
        <taxon>Euthyneura</taxon>
        <taxon>Tectipleura</taxon>
        <taxon>Aplysiida</taxon>
        <taxon>Aplysioidea</taxon>
        <taxon>Aplysiidae</taxon>
        <taxon>Aplysia</taxon>
    </lineage>
</organism>
<evidence type="ECO:0000259" key="3">
    <source>
        <dbReference type="Pfam" id="PF22883"/>
    </source>
</evidence>
<dbReference type="Pfam" id="PF22883">
    <property type="entry name" value="Consortin_N"/>
    <property type="match status" value="1"/>
</dbReference>
<dbReference type="InterPro" id="IPR054132">
    <property type="entry name" value="Consortin_N"/>
</dbReference>
<keyword evidence="4" id="KW-1185">Reference proteome</keyword>
<accession>A0ABM0ZW34</accession>
<keyword evidence="2" id="KW-1133">Transmembrane helix</keyword>
<gene>
    <name evidence="5" type="primary">LOC101850320</name>
</gene>
<feature type="compositionally biased region" description="Basic and acidic residues" evidence="1">
    <location>
        <begin position="10"/>
        <end position="20"/>
    </location>
</feature>
<dbReference type="Gene3D" id="1.25.40.10">
    <property type="entry name" value="Tetratricopeptide repeat domain"/>
    <property type="match status" value="1"/>
</dbReference>
<proteinExistence type="predicted"/>
<dbReference type="InterPro" id="IPR011990">
    <property type="entry name" value="TPR-like_helical_dom_sf"/>
</dbReference>
<feature type="transmembrane region" description="Helical" evidence="2">
    <location>
        <begin position="330"/>
        <end position="355"/>
    </location>
</feature>
<keyword evidence="2" id="KW-0472">Membrane</keyword>
<sequence>MMETVSQEMAENKTTEKEPQENNNDLVTTEEMDTAEVINDNEISTGGTDENGNENDNEDLQLGDTSNLTVGERNELFQRGMNYEQNKRPSLALQCYLGCIKGLKKKTGFVLLPQCLHNIGDIYRDQGNYESAIHFAQAEKLFYESALIETGEIQKKLEEVASSEGSEVPTDLNELNLNALRAEEYEHLAKLCLDKKQSQLALEYAGKCTKLRQQIYGDNHEKTKTSLNMFASIYAEVGKSQYTDSINLLNEDPVNETNNQSTPAANSKEARQVPEVVMSSPAGGEPVSILRQRSHQGDESPTKEPERERKQVRFHESVEESLKLKEKEEFASLTITLIVLSVCFVILASMGMWLYCSLNRGQSCQYISAQLRKWLRYIQYNFYTLTAPRVPT</sequence>
<feature type="region of interest" description="Disordered" evidence="1">
    <location>
        <begin position="1"/>
        <end position="68"/>
    </location>
</feature>
<feature type="compositionally biased region" description="Polar residues" evidence="1">
    <location>
        <begin position="255"/>
        <end position="265"/>
    </location>
</feature>
<feature type="compositionally biased region" description="Acidic residues" evidence="1">
    <location>
        <begin position="51"/>
        <end position="61"/>
    </location>
</feature>
<name>A0ABM0ZW34_APLCA</name>
<evidence type="ECO:0000256" key="1">
    <source>
        <dbReference type="SAM" id="MobiDB-lite"/>
    </source>
</evidence>
<dbReference type="Proteomes" id="UP000694888">
    <property type="component" value="Unplaced"/>
</dbReference>
<feature type="region of interest" description="Disordered" evidence="1">
    <location>
        <begin position="251"/>
        <end position="311"/>
    </location>
</feature>
<keyword evidence="2" id="KW-0812">Transmembrane</keyword>
<dbReference type="PANTHER" id="PTHR28581">
    <property type="entry name" value="CONSORTIN"/>
    <property type="match status" value="1"/>
</dbReference>
<dbReference type="GeneID" id="101850320"/>
<reference evidence="5" key="1">
    <citation type="submission" date="2025-08" db="UniProtKB">
        <authorList>
            <consortium name="RefSeq"/>
        </authorList>
    </citation>
    <scope>IDENTIFICATION</scope>
</reference>
<evidence type="ECO:0000313" key="4">
    <source>
        <dbReference type="Proteomes" id="UP000694888"/>
    </source>
</evidence>
<feature type="domain" description="Consortin N-terminal" evidence="3">
    <location>
        <begin position="109"/>
        <end position="159"/>
    </location>
</feature>
<evidence type="ECO:0000256" key="2">
    <source>
        <dbReference type="SAM" id="Phobius"/>
    </source>
</evidence>
<dbReference type="RefSeq" id="XP_012935741.1">
    <property type="nucleotide sequence ID" value="XM_013080287.2"/>
</dbReference>
<dbReference type="SUPFAM" id="SSF48452">
    <property type="entry name" value="TPR-like"/>
    <property type="match status" value="1"/>
</dbReference>
<feature type="compositionally biased region" description="Basic and acidic residues" evidence="1">
    <location>
        <begin position="295"/>
        <end position="311"/>
    </location>
</feature>
<evidence type="ECO:0000313" key="5">
    <source>
        <dbReference type="RefSeq" id="XP_012935741.1"/>
    </source>
</evidence>
<dbReference type="PANTHER" id="PTHR28581:SF2">
    <property type="entry name" value="NUTRITIONALLY-REGULATED ADIPOSE AND CARDIAC ENRICHED PROTEIN HOMOLOG ISOFORM X1"/>
    <property type="match status" value="1"/>
</dbReference>
<dbReference type="InterPro" id="IPR042318">
    <property type="entry name" value="Consortin"/>
</dbReference>